<dbReference type="PANTHER" id="PTHR42951">
    <property type="entry name" value="METALLO-BETA-LACTAMASE DOMAIN-CONTAINING"/>
    <property type="match status" value="1"/>
</dbReference>
<dbReference type="Gene3D" id="3.60.15.10">
    <property type="entry name" value="Ribonuclease Z/Hydroxyacylglutathione hydrolase-like"/>
    <property type="match status" value="1"/>
</dbReference>
<dbReference type="SUPFAM" id="SSF56281">
    <property type="entry name" value="Metallo-hydrolase/oxidoreductase"/>
    <property type="match status" value="1"/>
</dbReference>
<protein>
    <recommendedName>
        <fullName evidence="2">Metallo-beta-lactamase domain-containing protein</fullName>
    </recommendedName>
</protein>
<dbReference type="InterPro" id="IPR036866">
    <property type="entry name" value="RibonucZ/Hydroxyglut_hydro"/>
</dbReference>
<dbReference type="SMART" id="SM00849">
    <property type="entry name" value="Lactamase_B"/>
    <property type="match status" value="1"/>
</dbReference>
<organism evidence="3 4">
    <name type="scientific">Iodidimonas gelatinilytica</name>
    <dbReference type="NCBI Taxonomy" id="1236966"/>
    <lineage>
        <taxon>Bacteria</taxon>
        <taxon>Pseudomonadati</taxon>
        <taxon>Pseudomonadota</taxon>
        <taxon>Alphaproteobacteria</taxon>
        <taxon>Iodidimonadales</taxon>
        <taxon>Iodidimonadaceae</taxon>
        <taxon>Iodidimonas</taxon>
    </lineage>
</organism>
<dbReference type="InterPro" id="IPR001279">
    <property type="entry name" value="Metallo-B-lactamas"/>
</dbReference>
<feature type="chain" id="PRO_5022837103" description="Metallo-beta-lactamase domain-containing protein" evidence="1">
    <location>
        <begin position="43"/>
        <end position="520"/>
    </location>
</feature>
<reference evidence="3 4" key="1">
    <citation type="submission" date="2019-09" db="EMBL/GenBank/DDBJ databases">
        <title>NBRP : Genome information of microbial organism related human and environment.</title>
        <authorList>
            <person name="Hattori M."/>
            <person name="Oshima K."/>
            <person name="Inaba H."/>
            <person name="Suda W."/>
            <person name="Sakamoto M."/>
            <person name="Iino T."/>
            <person name="Kitahara M."/>
            <person name="Oshida Y."/>
            <person name="Iida T."/>
            <person name="Kudo T."/>
            <person name="Itoh T."/>
            <person name="Ohkuma M."/>
        </authorList>
    </citation>
    <scope>NUCLEOTIDE SEQUENCE [LARGE SCALE GENOMIC DNA]</scope>
    <source>
        <strain evidence="3 4">Mie-1</strain>
    </source>
</reference>
<accession>A0A5A7MWV1</accession>
<keyword evidence="4" id="KW-1185">Reference proteome</keyword>
<name>A0A5A7MWV1_9PROT</name>
<dbReference type="AlphaFoldDB" id="A0A5A7MWV1"/>
<proteinExistence type="predicted"/>
<evidence type="ECO:0000313" key="4">
    <source>
        <dbReference type="Proteomes" id="UP000325187"/>
    </source>
</evidence>
<feature type="domain" description="Metallo-beta-lactamase" evidence="2">
    <location>
        <begin position="336"/>
        <end position="504"/>
    </location>
</feature>
<dbReference type="Pfam" id="PF00753">
    <property type="entry name" value="Lactamase_B"/>
    <property type="match status" value="1"/>
</dbReference>
<sequence length="520" mass="57193">MARAGNSAFAHMFKMPKLWSFPLRMAGALFGALVCMAASAMAGDQDTYQKALDSVGGRAALEAVLRVEARLSGINYEPMENVVVETPIHTSDDKLRILWEPGSNRFRRETVLETIFPFKGSWTYQEVFNGSAGILTGRDGFRPSAEKQLAAARIGADLKEFWLFNPQFLLAHARPVEGASSQGSSAAEITLSLPDRPTSWRVRLDRERMLPVRLSVTEQDPVFGPVEVTATFSDWRELDGIMTPFRVVKRVDGALVRQEIREAVFYHKTGESDAFKLPDEPAAEALDASLTSWGWDMAHWFLRRAAMAAPADADQSHPVEFLEVAEGVFQVLGSSHHNLVIVGSDSLVLVDAPLYDRRSRAVLAALAKRWPDKPVRDLVLTHHHNDHIGGLQPYVAAGARLVVPGRDHGFFDALVRRTLGIEAEILPVSVPMTLRDFSKEVSLHLVPNSHANDMLAVYLPEDGLMFVSDLFSPGRSAQNPLLASELLNAIRFQGLAVSRLVGGHGRGVEPLSALEAAARR</sequence>
<dbReference type="InterPro" id="IPR050855">
    <property type="entry name" value="NDM-1-like"/>
</dbReference>
<keyword evidence="1" id="KW-0732">Signal</keyword>
<dbReference type="EMBL" id="BKCM01000004">
    <property type="protein sequence ID" value="GER00317.1"/>
    <property type="molecule type" value="Genomic_DNA"/>
</dbReference>
<evidence type="ECO:0000313" key="3">
    <source>
        <dbReference type="EMBL" id="GER00317.1"/>
    </source>
</evidence>
<gene>
    <name evidence="3" type="ORF">JCM17845_09400</name>
</gene>
<evidence type="ECO:0000259" key="2">
    <source>
        <dbReference type="SMART" id="SM00849"/>
    </source>
</evidence>
<dbReference type="RefSeq" id="WP_150001973.1">
    <property type="nucleotide sequence ID" value="NZ_BKCM01000004.1"/>
</dbReference>
<dbReference type="Proteomes" id="UP000325187">
    <property type="component" value="Unassembled WGS sequence"/>
</dbReference>
<feature type="signal peptide" evidence="1">
    <location>
        <begin position="1"/>
        <end position="42"/>
    </location>
</feature>
<comment type="caution">
    <text evidence="3">The sequence shown here is derived from an EMBL/GenBank/DDBJ whole genome shotgun (WGS) entry which is preliminary data.</text>
</comment>
<dbReference type="PANTHER" id="PTHR42951:SF20">
    <property type="entry name" value="BETA LACTAMASE"/>
    <property type="match status" value="1"/>
</dbReference>
<evidence type="ECO:0000256" key="1">
    <source>
        <dbReference type="SAM" id="SignalP"/>
    </source>
</evidence>